<evidence type="ECO:0000313" key="2">
    <source>
        <dbReference type="Proteomes" id="UP000784294"/>
    </source>
</evidence>
<gene>
    <name evidence="1" type="ORF">PXEA_LOCUS21501</name>
</gene>
<protein>
    <recommendedName>
        <fullName evidence="3">FERM domain-containing protein</fullName>
    </recommendedName>
</protein>
<name>A0A448X4V1_9PLAT</name>
<organism evidence="1 2">
    <name type="scientific">Protopolystoma xenopodis</name>
    <dbReference type="NCBI Taxonomy" id="117903"/>
    <lineage>
        <taxon>Eukaryota</taxon>
        <taxon>Metazoa</taxon>
        <taxon>Spiralia</taxon>
        <taxon>Lophotrochozoa</taxon>
        <taxon>Platyhelminthes</taxon>
        <taxon>Monogenea</taxon>
        <taxon>Polyopisthocotylea</taxon>
        <taxon>Polystomatidea</taxon>
        <taxon>Polystomatidae</taxon>
        <taxon>Protopolystoma</taxon>
    </lineage>
</organism>
<dbReference type="AlphaFoldDB" id="A0A448X4V1"/>
<dbReference type="OrthoDB" id="5854685at2759"/>
<dbReference type="InterPro" id="IPR035963">
    <property type="entry name" value="FERM_2"/>
</dbReference>
<reference evidence="1" key="1">
    <citation type="submission" date="2018-11" db="EMBL/GenBank/DDBJ databases">
        <authorList>
            <consortium name="Pathogen Informatics"/>
        </authorList>
    </citation>
    <scope>NUCLEOTIDE SEQUENCE</scope>
</reference>
<accession>A0A448X4V1</accession>
<dbReference type="EMBL" id="CAAALY010092032">
    <property type="protein sequence ID" value="VEL28061.1"/>
    <property type="molecule type" value="Genomic_DNA"/>
</dbReference>
<evidence type="ECO:0000313" key="1">
    <source>
        <dbReference type="EMBL" id="VEL28061.1"/>
    </source>
</evidence>
<dbReference type="Proteomes" id="UP000784294">
    <property type="component" value="Unassembled WGS sequence"/>
</dbReference>
<proteinExistence type="predicted"/>
<comment type="caution">
    <text evidence="1">The sequence shown here is derived from an EMBL/GenBank/DDBJ whole genome shotgun (WGS) entry which is preliminary data.</text>
</comment>
<sequence>MGDYCPEELKTGYVTEFRFIPHQTPEFEQLASDWHIKYRAGNLGVRHVG</sequence>
<dbReference type="InterPro" id="IPR014352">
    <property type="entry name" value="FERM/acyl-CoA-bd_prot_sf"/>
</dbReference>
<dbReference type="Gene3D" id="1.20.80.10">
    <property type="match status" value="1"/>
</dbReference>
<dbReference type="SUPFAM" id="SSF47031">
    <property type="entry name" value="Second domain of FERM"/>
    <property type="match status" value="1"/>
</dbReference>
<keyword evidence="2" id="KW-1185">Reference proteome</keyword>
<evidence type="ECO:0008006" key="3">
    <source>
        <dbReference type="Google" id="ProtNLM"/>
    </source>
</evidence>